<dbReference type="InterPro" id="IPR050079">
    <property type="entry name" value="DEAD_box_RNA_helicase"/>
</dbReference>
<dbReference type="SMART" id="SM00487">
    <property type="entry name" value="DEXDc"/>
    <property type="match status" value="1"/>
</dbReference>
<keyword evidence="3" id="KW-0547">Nucleotide-binding</keyword>
<evidence type="ECO:0000256" key="6">
    <source>
        <dbReference type="ARBA" id="ARBA00022840"/>
    </source>
</evidence>
<protein>
    <recommendedName>
        <fullName evidence="2">RNA helicase</fullName>
        <ecNumber evidence="2">3.6.4.13</ecNumber>
    </recommendedName>
</protein>
<dbReference type="PANTHER" id="PTHR47959:SF1">
    <property type="entry name" value="ATP-DEPENDENT RNA HELICASE DBPA"/>
    <property type="match status" value="1"/>
</dbReference>
<keyword evidence="5" id="KW-0347">Helicase</keyword>
<name>A0A4P9WF70_9FUNG</name>
<evidence type="ECO:0000256" key="2">
    <source>
        <dbReference type="ARBA" id="ARBA00012552"/>
    </source>
</evidence>
<comment type="similarity">
    <text evidence="1">Belongs to the DEAD box helicase family. DDX21/DDX50 subfamily.</text>
</comment>
<dbReference type="InterPro" id="IPR059027">
    <property type="entry name" value="DD_DDX21-DDX50"/>
</dbReference>
<dbReference type="AlphaFoldDB" id="A0A4P9WF70"/>
<evidence type="ECO:0000313" key="13">
    <source>
        <dbReference type="Proteomes" id="UP000269721"/>
    </source>
</evidence>
<dbReference type="InterPro" id="IPR027417">
    <property type="entry name" value="P-loop_NTPase"/>
</dbReference>
<organism evidence="12 13">
    <name type="scientific">Blyttiomyces helicus</name>
    <dbReference type="NCBI Taxonomy" id="388810"/>
    <lineage>
        <taxon>Eukaryota</taxon>
        <taxon>Fungi</taxon>
        <taxon>Fungi incertae sedis</taxon>
        <taxon>Chytridiomycota</taxon>
        <taxon>Chytridiomycota incertae sedis</taxon>
        <taxon>Chytridiomycetes</taxon>
        <taxon>Chytridiomycetes incertae sedis</taxon>
        <taxon>Blyttiomyces</taxon>
    </lineage>
</organism>
<comment type="catalytic activity">
    <reaction evidence="8">
        <text>ATP + H2O = ADP + phosphate + H(+)</text>
        <dbReference type="Rhea" id="RHEA:13065"/>
        <dbReference type="ChEBI" id="CHEBI:15377"/>
        <dbReference type="ChEBI" id="CHEBI:15378"/>
        <dbReference type="ChEBI" id="CHEBI:30616"/>
        <dbReference type="ChEBI" id="CHEBI:43474"/>
        <dbReference type="ChEBI" id="CHEBI:456216"/>
        <dbReference type="EC" id="3.6.4.13"/>
    </reaction>
</comment>
<dbReference type="GO" id="GO:0003724">
    <property type="term" value="F:RNA helicase activity"/>
    <property type="evidence" value="ECO:0007669"/>
    <property type="project" value="UniProtKB-EC"/>
</dbReference>
<dbReference type="GO" id="GO:0005524">
    <property type="term" value="F:ATP binding"/>
    <property type="evidence" value="ECO:0007669"/>
    <property type="project" value="UniProtKB-KW"/>
</dbReference>
<dbReference type="CDD" id="cd00268">
    <property type="entry name" value="DEADc"/>
    <property type="match status" value="1"/>
</dbReference>
<dbReference type="CDD" id="cd12937">
    <property type="entry name" value="GUCT_RH7_like"/>
    <property type="match status" value="1"/>
</dbReference>
<dbReference type="GO" id="GO:0005829">
    <property type="term" value="C:cytosol"/>
    <property type="evidence" value="ECO:0007669"/>
    <property type="project" value="TreeGrafter"/>
</dbReference>
<gene>
    <name evidence="12" type="ORF">BDK51DRAFT_21120</name>
</gene>
<dbReference type="PROSITE" id="PS51194">
    <property type="entry name" value="HELICASE_CTER"/>
    <property type="match status" value="1"/>
</dbReference>
<feature type="region of interest" description="Disordered" evidence="9">
    <location>
        <begin position="1"/>
        <end position="77"/>
    </location>
</feature>
<keyword evidence="4 12" id="KW-0378">Hydrolase</keyword>
<dbReference type="InterPro" id="IPR012562">
    <property type="entry name" value="GUCT"/>
</dbReference>
<evidence type="ECO:0000256" key="5">
    <source>
        <dbReference type="ARBA" id="ARBA00022806"/>
    </source>
</evidence>
<evidence type="ECO:0000256" key="3">
    <source>
        <dbReference type="ARBA" id="ARBA00022741"/>
    </source>
</evidence>
<evidence type="ECO:0000256" key="9">
    <source>
        <dbReference type="SAM" id="MobiDB-lite"/>
    </source>
</evidence>
<feature type="domain" description="Helicase ATP-binding" evidence="10">
    <location>
        <begin position="127"/>
        <end position="316"/>
    </location>
</feature>
<dbReference type="CDD" id="cd18787">
    <property type="entry name" value="SF2_C_DEAD"/>
    <property type="match status" value="1"/>
</dbReference>
<dbReference type="SUPFAM" id="SSF52540">
    <property type="entry name" value="P-loop containing nucleoside triphosphate hydrolases"/>
    <property type="match status" value="1"/>
</dbReference>
<evidence type="ECO:0000256" key="7">
    <source>
        <dbReference type="ARBA" id="ARBA00022884"/>
    </source>
</evidence>
<dbReference type="InterPro" id="IPR011545">
    <property type="entry name" value="DEAD/DEAH_box_helicase_dom"/>
</dbReference>
<dbReference type="EMBL" id="KZ995537">
    <property type="protein sequence ID" value="RKO90475.1"/>
    <property type="molecule type" value="Genomic_DNA"/>
</dbReference>
<dbReference type="Pfam" id="PF00270">
    <property type="entry name" value="DEAD"/>
    <property type="match status" value="1"/>
</dbReference>
<keyword evidence="13" id="KW-1185">Reference proteome</keyword>
<dbReference type="InterPro" id="IPR035979">
    <property type="entry name" value="RBD_domain_sf"/>
</dbReference>
<dbReference type="PROSITE" id="PS51192">
    <property type="entry name" value="HELICASE_ATP_BIND_1"/>
    <property type="match status" value="1"/>
</dbReference>
<dbReference type="Gene3D" id="3.40.50.300">
    <property type="entry name" value="P-loop containing nucleotide triphosphate hydrolases"/>
    <property type="match status" value="2"/>
</dbReference>
<evidence type="ECO:0000256" key="1">
    <source>
        <dbReference type="ARBA" id="ARBA00006517"/>
    </source>
</evidence>
<evidence type="ECO:0000313" key="12">
    <source>
        <dbReference type="EMBL" id="RKO90475.1"/>
    </source>
</evidence>
<accession>A0A4P9WF70</accession>
<dbReference type="Pfam" id="PF00271">
    <property type="entry name" value="Helicase_C"/>
    <property type="match status" value="1"/>
</dbReference>
<keyword evidence="7" id="KW-0694">RNA-binding</keyword>
<dbReference type="SUPFAM" id="SSF54928">
    <property type="entry name" value="RNA-binding domain, RBD"/>
    <property type="match status" value="1"/>
</dbReference>
<evidence type="ECO:0000256" key="4">
    <source>
        <dbReference type="ARBA" id="ARBA00022801"/>
    </source>
</evidence>
<dbReference type="SMART" id="SM00490">
    <property type="entry name" value="HELICc"/>
    <property type="match status" value="1"/>
</dbReference>
<feature type="domain" description="Helicase C-terminal" evidence="11">
    <location>
        <begin position="349"/>
        <end position="493"/>
    </location>
</feature>
<dbReference type="Proteomes" id="UP000269721">
    <property type="component" value="Unassembled WGS sequence"/>
</dbReference>
<dbReference type="OrthoDB" id="4255at2759"/>
<proteinExistence type="inferred from homology"/>
<reference evidence="13" key="1">
    <citation type="journal article" date="2018" name="Nat. Microbiol.">
        <title>Leveraging single-cell genomics to expand the fungal tree of life.</title>
        <authorList>
            <person name="Ahrendt S.R."/>
            <person name="Quandt C.A."/>
            <person name="Ciobanu D."/>
            <person name="Clum A."/>
            <person name="Salamov A."/>
            <person name="Andreopoulos B."/>
            <person name="Cheng J.F."/>
            <person name="Woyke T."/>
            <person name="Pelin A."/>
            <person name="Henrissat B."/>
            <person name="Reynolds N.K."/>
            <person name="Benny G.L."/>
            <person name="Smith M.E."/>
            <person name="James T.Y."/>
            <person name="Grigoriev I.V."/>
        </authorList>
    </citation>
    <scope>NUCLEOTIDE SEQUENCE [LARGE SCALE GENOMIC DNA]</scope>
</reference>
<dbReference type="GO" id="GO:0016787">
    <property type="term" value="F:hydrolase activity"/>
    <property type="evidence" value="ECO:0007669"/>
    <property type="project" value="UniProtKB-KW"/>
</dbReference>
<evidence type="ECO:0000256" key="8">
    <source>
        <dbReference type="ARBA" id="ARBA00047984"/>
    </source>
</evidence>
<dbReference type="InterPro" id="IPR044742">
    <property type="entry name" value="DEAD/DEAH_RhlB"/>
</dbReference>
<dbReference type="InterPro" id="IPR001650">
    <property type="entry name" value="Helicase_C-like"/>
</dbReference>
<dbReference type="Gene3D" id="3.30.70.2280">
    <property type="match status" value="1"/>
</dbReference>
<dbReference type="GO" id="GO:0003723">
    <property type="term" value="F:RNA binding"/>
    <property type="evidence" value="ECO:0007669"/>
    <property type="project" value="UniProtKB-KW"/>
</dbReference>
<keyword evidence="6" id="KW-0067">ATP-binding</keyword>
<dbReference type="PANTHER" id="PTHR47959">
    <property type="entry name" value="ATP-DEPENDENT RNA HELICASE RHLE-RELATED"/>
    <property type="match status" value="1"/>
</dbReference>
<feature type="region of interest" description="Disordered" evidence="9">
    <location>
        <begin position="668"/>
        <end position="700"/>
    </location>
</feature>
<sequence length="700" mass="74716">MDIDEAPVVKKEKKSKKAAVADPETSDQENDDKKAKKDKKRKRASDAEPASEDAAAPATPDAEKPKKARKATPAETPSAVVKVLEVADAAEIPVHLRLETHNLAPSTLKALAARGVTQLFPIQAAALKPILEGRDLLGRARTGTGKTLAFSLPMIERLKKDRAVNPGAFTARGRSPRVLIMAPTRELAMQVHKEFDTIAGGELTTLCVYGGTPYDGQNRSLRDGVDVIVGTPGRLIDHIERGNLKLQNLNFICLDEADQMLDIGFADSMEKVLTCTRDQKAAIAGSPKLQTLLFSATLPDWITKAVGKYMAADKLTLDLIGNDKHKTSALVKHLAVPSRWQNRASVLGDIVSVYGRGGAGRTMIFVETKGECNELGLNEKLAAAGTQVIHGDVQQKQREVAMQGFRDGKFKCLIATNVCARGVDIPEVDLVINCEPPSDVESYIHRSGRTGRAGKSGVCVTFYKPQQEYLLQNISRRAGVEFQKVGAPQASDIVAARAADTLDTLQTEIDEAVLPYFTETATAILAHYAGDATKALSAALALICNTTKPLPQRSLLSANEGFVTLLFRVQQPIRNVGYVRSIVQRTFPALTYEDTIGWRMTKDEKGVVVDVKEKCVRVDGDDIYVAGAKWEGQGVSLEVAKDLPELQEFAGAAAGGGGYGGGGGGGYGRGGGGRSGGFGGGRGGRGGGFGGRGGGFRGRR</sequence>
<dbReference type="Pfam" id="PF08152">
    <property type="entry name" value="GUCT"/>
    <property type="match status" value="1"/>
</dbReference>
<dbReference type="InterPro" id="IPR014001">
    <property type="entry name" value="Helicase_ATP-bd"/>
</dbReference>
<dbReference type="EC" id="3.6.4.13" evidence="2"/>
<evidence type="ECO:0000259" key="10">
    <source>
        <dbReference type="PROSITE" id="PS51192"/>
    </source>
</evidence>
<evidence type="ECO:0000259" key="11">
    <source>
        <dbReference type="PROSITE" id="PS51194"/>
    </source>
</evidence>
<dbReference type="Pfam" id="PF26142">
    <property type="entry name" value="DD_DDX21-DDX50"/>
    <property type="match status" value="1"/>
</dbReference>